<evidence type="ECO:0000313" key="2">
    <source>
        <dbReference type="EMBL" id="VFQ70647.1"/>
    </source>
</evidence>
<dbReference type="Proteomes" id="UP000595140">
    <property type="component" value="Unassembled WGS sequence"/>
</dbReference>
<proteinExistence type="predicted"/>
<reference evidence="2 3" key="1">
    <citation type="submission" date="2018-04" db="EMBL/GenBank/DDBJ databases">
        <authorList>
            <person name="Vogel A."/>
        </authorList>
    </citation>
    <scope>NUCLEOTIDE SEQUENCE [LARGE SCALE GENOMIC DNA]</scope>
</reference>
<accession>A0A484L2U8</accession>
<feature type="compositionally biased region" description="Basic and acidic residues" evidence="1">
    <location>
        <begin position="129"/>
        <end position="148"/>
    </location>
</feature>
<organism evidence="2 3">
    <name type="scientific">Cuscuta campestris</name>
    <dbReference type="NCBI Taxonomy" id="132261"/>
    <lineage>
        <taxon>Eukaryota</taxon>
        <taxon>Viridiplantae</taxon>
        <taxon>Streptophyta</taxon>
        <taxon>Embryophyta</taxon>
        <taxon>Tracheophyta</taxon>
        <taxon>Spermatophyta</taxon>
        <taxon>Magnoliopsida</taxon>
        <taxon>eudicotyledons</taxon>
        <taxon>Gunneridae</taxon>
        <taxon>Pentapetalae</taxon>
        <taxon>asterids</taxon>
        <taxon>lamiids</taxon>
        <taxon>Solanales</taxon>
        <taxon>Convolvulaceae</taxon>
        <taxon>Cuscuteae</taxon>
        <taxon>Cuscuta</taxon>
        <taxon>Cuscuta subgen. Grammica</taxon>
        <taxon>Cuscuta sect. Cleistogrammica</taxon>
    </lineage>
</organism>
<keyword evidence="3" id="KW-1185">Reference proteome</keyword>
<gene>
    <name evidence="2" type="ORF">CCAM_LOCUS12423</name>
</gene>
<name>A0A484L2U8_9ASTE</name>
<sequence length="155" mass="17225">MMALPMDSNTPMVTPAPMDTSTSHTPHATALRQYPYAAEDDLKQVDEQSEAKGITSCFYFNTTKDIKDEHSTPDLEVGSVAPQYELENLTKEADLKHTHEQSIEERMDGMSAQNANYVGNAINLDDFPELTRHNLEEDVDTPTKKDDTTGTDTDG</sequence>
<evidence type="ECO:0000256" key="1">
    <source>
        <dbReference type="SAM" id="MobiDB-lite"/>
    </source>
</evidence>
<dbReference type="EMBL" id="OOIL02000923">
    <property type="protein sequence ID" value="VFQ70647.1"/>
    <property type="molecule type" value="Genomic_DNA"/>
</dbReference>
<dbReference type="AlphaFoldDB" id="A0A484L2U8"/>
<evidence type="ECO:0000313" key="3">
    <source>
        <dbReference type="Proteomes" id="UP000595140"/>
    </source>
</evidence>
<protein>
    <submittedName>
        <fullName evidence="2">Uncharacterized protein</fullName>
    </submittedName>
</protein>
<feature type="region of interest" description="Disordered" evidence="1">
    <location>
        <begin position="128"/>
        <end position="155"/>
    </location>
</feature>